<keyword evidence="1" id="KW-0472">Membrane</keyword>
<evidence type="ECO:0000256" key="1">
    <source>
        <dbReference type="SAM" id="Phobius"/>
    </source>
</evidence>
<gene>
    <name evidence="2" type="ORF">GCM10007301_13710</name>
</gene>
<feature type="transmembrane region" description="Helical" evidence="1">
    <location>
        <begin position="226"/>
        <end position="250"/>
    </location>
</feature>
<proteinExistence type="predicted"/>
<sequence length="498" mass="55237">MVAATTPATRRPAKAGWRPRLWKQTKHWLYWVHRWLGIASCLLFAMWFASGLVMMYVAYPGQSDAARRAILPPIAWDQVAITPADAITRTGGKVRDVALQMRGRTPVYRLTDEAGQVIILSAEDGRRLDGMTADDATQLARENLKSPSAALIDTRDRDQWTVAQGYNAHRPLHLIALNDGAGGEAYVSARTGEIVLQTTAHERFWNWLGAVPHWIYFTPLRTNGLLWANVVLWISGFCIAVAVTGIWIGILRVRLGKSRYKGGRVSPYRGWMLWHHISGLIGGIAVLTFIFSGWMSLNPGNAFTRSPLPATAQTAYRGDGGGPFPGDIARWGRQHAQAVEAHLIWFSGRPLVLLADARSQLALLDADGAPVALSDADIAKAAGPLLPGTPIARVTRLTAYDAYWYSHHRERPLPVVRVEFADDARTWIHIDPATSRIVGASTSSGRVYRWLYNGLHSLDLNILLQNRPAWDLVMWTLSLFGLVISVSSVVIGWRRLVR</sequence>
<comment type="caution">
    <text evidence="2">The sequence shown here is derived from an EMBL/GenBank/DDBJ whole genome shotgun (WGS) entry which is preliminary data.</text>
</comment>
<feature type="transmembrane region" description="Helical" evidence="1">
    <location>
        <begin position="35"/>
        <end position="59"/>
    </location>
</feature>
<reference evidence="2" key="2">
    <citation type="submission" date="2020-09" db="EMBL/GenBank/DDBJ databases">
        <authorList>
            <person name="Sun Q."/>
            <person name="Sedlacek I."/>
        </authorList>
    </citation>
    <scope>NUCLEOTIDE SEQUENCE</scope>
    <source>
        <strain evidence="2">CCM 7897</strain>
    </source>
</reference>
<reference evidence="2" key="1">
    <citation type="journal article" date="2014" name="Int. J. Syst. Evol. Microbiol.">
        <title>Complete genome sequence of Corynebacterium casei LMG S-19264T (=DSM 44701T), isolated from a smear-ripened cheese.</title>
        <authorList>
            <consortium name="US DOE Joint Genome Institute (JGI-PGF)"/>
            <person name="Walter F."/>
            <person name="Albersmeier A."/>
            <person name="Kalinowski J."/>
            <person name="Ruckert C."/>
        </authorList>
    </citation>
    <scope>NUCLEOTIDE SEQUENCE</scope>
    <source>
        <strain evidence="2">CCM 7897</strain>
    </source>
</reference>
<dbReference type="EMBL" id="BMCT01000001">
    <property type="protein sequence ID" value="GGF55337.1"/>
    <property type="molecule type" value="Genomic_DNA"/>
</dbReference>
<organism evidence="2 3">
    <name type="scientific">Azorhizobium oxalatiphilum</name>
    <dbReference type="NCBI Taxonomy" id="980631"/>
    <lineage>
        <taxon>Bacteria</taxon>
        <taxon>Pseudomonadati</taxon>
        <taxon>Pseudomonadota</taxon>
        <taxon>Alphaproteobacteria</taxon>
        <taxon>Hyphomicrobiales</taxon>
        <taxon>Xanthobacteraceae</taxon>
        <taxon>Azorhizobium</taxon>
    </lineage>
</organism>
<evidence type="ECO:0000313" key="3">
    <source>
        <dbReference type="Proteomes" id="UP000606044"/>
    </source>
</evidence>
<keyword evidence="1" id="KW-0812">Transmembrane</keyword>
<protein>
    <submittedName>
        <fullName evidence="2">Peptidase</fullName>
    </submittedName>
</protein>
<dbReference type="Proteomes" id="UP000606044">
    <property type="component" value="Unassembled WGS sequence"/>
</dbReference>
<accession>A0A917F6A7</accession>
<feature type="transmembrane region" description="Helical" evidence="1">
    <location>
        <begin position="271"/>
        <end position="295"/>
    </location>
</feature>
<dbReference type="InterPro" id="IPR005625">
    <property type="entry name" value="PepSY-ass_TM"/>
</dbReference>
<name>A0A917F6A7_9HYPH</name>
<dbReference type="RefSeq" id="WP_188576571.1">
    <property type="nucleotide sequence ID" value="NZ_BMCT01000001.1"/>
</dbReference>
<dbReference type="PANTHER" id="PTHR34219:SF6">
    <property type="entry name" value="BLR3280 PROTEIN"/>
    <property type="match status" value="1"/>
</dbReference>
<dbReference type="Pfam" id="PF03929">
    <property type="entry name" value="PepSY_TM"/>
    <property type="match status" value="1"/>
</dbReference>
<dbReference type="AlphaFoldDB" id="A0A917F6A7"/>
<feature type="transmembrane region" description="Helical" evidence="1">
    <location>
        <begin position="472"/>
        <end position="493"/>
    </location>
</feature>
<evidence type="ECO:0000313" key="2">
    <source>
        <dbReference type="EMBL" id="GGF55337.1"/>
    </source>
</evidence>
<keyword evidence="1" id="KW-1133">Transmembrane helix</keyword>
<dbReference type="PANTHER" id="PTHR34219">
    <property type="entry name" value="IRON-REGULATED INNER MEMBRANE PROTEIN-RELATED"/>
    <property type="match status" value="1"/>
</dbReference>
<keyword evidence="3" id="KW-1185">Reference proteome</keyword>